<sequence length="238" mass="25817">MPRLESTSCEPTPTQTESPSAISSQASETKNKLGPSTPTKASNVGIKRGNACLDTPPTPSASPKQVAPAFKKTTVRKRKQTMAGGERRTSARIEMIKKQQPAASGSNSKTRMARSGPSTSATKKTTPAKKTGRGRPPKKGTGLTTKASATKKLESTSKNDKFDRPAAIKVGNQESGRFFAEYEVERILESRLKANDKVEYYVKWVGYPVEESSWEPASNLAHAEKKIADFNKMFPGKP</sequence>
<evidence type="ECO:0000256" key="2">
    <source>
        <dbReference type="ARBA" id="ARBA00011353"/>
    </source>
</evidence>
<dbReference type="PROSITE" id="PS50013">
    <property type="entry name" value="CHROMO_2"/>
    <property type="match status" value="1"/>
</dbReference>
<dbReference type="CDD" id="cd00024">
    <property type="entry name" value="CD_CSD"/>
    <property type="match status" value="1"/>
</dbReference>
<feature type="compositionally biased region" description="Basic and acidic residues" evidence="4">
    <location>
        <begin position="85"/>
        <end position="97"/>
    </location>
</feature>
<keyword evidence="7" id="KW-1185">Reference proteome</keyword>
<evidence type="ECO:0000313" key="6">
    <source>
        <dbReference type="EMBL" id="RDW69942.1"/>
    </source>
</evidence>
<feature type="compositionally biased region" description="Polar residues" evidence="4">
    <location>
        <begin position="101"/>
        <end position="110"/>
    </location>
</feature>
<comment type="subunit">
    <text evidence="2">Component of the NuA4 histone acetyltransferase complex.</text>
</comment>
<dbReference type="SUPFAM" id="SSF54160">
    <property type="entry name" value="Chromo domain-like"/>
    <property type="match status" value="1"/>
</dbReference>
<proteinExistence type="predicted"/>
<feature type="region of interest" description="Disordered" evidence="4">
    <location>
        <begin position="1"/>
        <end position="166"/>
    </location>
</feature>
<dbReference type="SMART" id="SM00298">
    <property type="entry name" value="CHROMO"/>
    <property type="match status" value="1"/>
</dbReference>
<dbReference type="InterPro" id="IPR000953">
    <property type="entry name" value="Chromo/chromo_shadow_dom"/>
</dbReference>
<protein>
    <recommendedName>
        <fullName evidence="5">Chromo domain-containing protein</fullName>
    </recommendedName>
</protein>
<reference evidence="6 7" key="1">
    <citation type="journal article" date="2018" name="IMA Fungus">
        <title>IMA Genome-F 9: Draft genome sequence of Annulohypoxylon stygium, Aspergillus mulundensis, Berkeleyomyces basicola (syn. Thielaviopsis basicola), Ceratocystis smalleyi, two Cercospora beticola strains, Coleophoma cylindrospora, Fusarium fracticaudum, Phialophora cf. hyalina, and Morchella septimelata.</title>
        <authorList>
            <person name="Wingfield B.D."/>
            <person name="Bills G.F."/>
            <person name="Dong Y."/>
            <person name="Huang W."/>
            <person name="Nel W.J."/>
            <person name="Swalarsk-Parry B.S."/>
            <person name="Vaghefi N."/>
            <person name="Wilken P.M."/>
            <person name="An Z."/>
            <person name="de Beer Z.W."/>
            <person name="De Vos L."/>
            <person name="Chen L."/>
            <person name="Duong T.A."/>
            <person name="Gao Y."/>
            <person name="Hammerbacher A."/>
            <person name="Kikkert J.R."/>
            <person name="Li Y."/>
            <person name="Li H."/>
            <person name="Li K."/>
            <person name="Li Q."/>
            <person name="Liu X."/>
            <person name="Ma X."/>
            <person name="Naidoo K."/>
            <person name="Pethybridge S.J."/>
            <person name="Sun J."/>
            <person name="Steenkamp E.T."/>
            <person name="van der Nest M.A."/>
            <person name="van Wyk S."/>
            <person name="Wingfield M.J."/>
            <person name="Xiong C."/>
            <person name="Yue Q."/>
            <person name="Zhang X."/>
        </authorList>
    </citation>
    <scope>NUCLEOTIDE SEQUENCE [LARGE SCALE GENOMIC DNA]</scope>
    <source>
        <strain evidence="6 7">BP5796</strain>
    </source>
</reference>
<comment type="caution">
    <text evidence="6">The sequence shown here is derived from an EMBL/GenBank/DDBJ whole genome shotgun (WGS) entry which is preliminary data.</text>
</comment>
<dbReference type="EMBL" id="PDLN01000012">
    <property type="protein sequence ID" value="RDW69942.1"/>
    <property type="molecule type" value="Genomic_DNA"/>
</dbReference>
<gene>
    <name evidence="6" type="ORF">BP5796_08339</name>
</gene>
<keyword evidence="3" id="KW-0539">Nucleus</keyword>
<evidence type="ECO:0000313" key="7">
    <source>
        <dbReference type="Proteomes" id="UP000256328"/>
    </source>
</evidence>
<dbReference type="Pfam" id="PF00385">
    <property type="entry name" value="Chromo"/>
    <property type="match status" value="1"/>
</dbReference>
<feature type="compositionally biased region" description="Polar residues" evidence="4">
    <location>
        <begin position="1"/>
        <end position="42"/>
    </location>
</feature>
<evidence type="ECO:0000256" key="3">
    <source>
        <dbReference type="ARBA" id="ARBA00023242"/>
    </source>
</evidence>
<dbReference type="Proteomes" id="UP000256328">
    <property type="component" value="Unassembled WGS sequence"/>
</dbReference>
<dbReference type="PANTHER" id="PTHR22812">
    <property type="entry name" value="CHROMOBOX PROTEIN"/>
    <property type="match status" value="1"/>
</dbReference>
<organism evidence="6 7">
    <name type="scientific">Coleophoma crateriformis</name>
    <dbReference type="NCBI Taxonomy" id="565419"/>
    <lineage>
        <taxon>Eukaryota</taxon>
        <taxon>Fungi</taxon>
        <taxon>Dikarya</taxon>
        <taxon>Ascomycota</taxon>
        <taxon>Pezizomycotina</taxon>
        <taxon>Leotiomycetes</taxon>
        <taxon>Helotiales</taxon>
        <taxon>Dermateaceae</taxon>
        <taxon>Coleophoma</taxon>
    </lineage>
</organism>
<dbReference type="Gene3D" id="2.40.50.40">
    <property type="match status" value="1"/>
</dbReference>
<evidence type="ECO:0000256" key="1">
    <source>
        <dbReference type="ARBA" id="ARBA00004123"/>
    </source>
</evidence>
<dbReference type="InterPro" id="IPR051219">
    <property type="entry name" value="Heterochromatin_chromo-domain"/>
</dbReference>
<dbReference type="PROSITE" id="PS00598">
    <property type="entry name" value="CHROMO_1"/>
    <property type="match status" value="1"/>
</dbReference>
<dbReference type="InterPro" id="IPR023780">
    <property type="entry name" value="Chromo_domain"/>
</dbReference>
<dbReference type="AlphaFoldDB" id="A0A3D8R7B2"/>
<evidence type="ECO:0000259" key="5">
    <source>
        <dbReference type="PROSITE" id="PS50013"/>
    </source>
</evidence>
<evidence type="ECO:0000256" key="4">
    <source>
        <dbReference type="SAM" id="MobiDB-lite"/>
    </source>
</evidence>
<dbReference type="GO" id="GO:0005634">
    <property type="term" value="C:nucleus"/>
    <property type="evidence" value="ECO:0007669"/>
    <property type="project" value="UniProtKB-SubCell"/>
</dbReference>
<comment type="subcellular location">
    <subcellularLocation>
        <location evidence="1">Nucleus</location>
    </subcellularLocation>
</comment>
<feature type="domain" description="Chromo" evidence="5">
    <location>
        <begin position="182"/>
        <end position="238"/>
    </location>
</feature>
<name>A0A3D8R7B2_9HELO</name>
<dbReference type="InterPro" id="IPR023779">
    <property type="entry name" value="Chromodomain_CS"/>
</dbReference>
<dbReference type="GO" id="GO:0006338">
    <property type="term" value="P:chromatin remodeling"/>
    <property type="evidence" value="ECO:0007669"/>
    <property type="project" value="UniProtKB-ARBA"/>
</dbReference>
<accession>A0A3D8R7B2</accession>
<feature type="compositionally biased region" description="Basic and acidic residues" evidence="4">
    <location>
        <begin position="151"/>
        <end position="166"/>
    </location>
</feature>
<feature type="compositionally biased region" description="Basic residues" evidence="4">
    <location>
        <begin position="126"/>
        <end position="138"/>
    </location>
</feature>
<dbReference type="OrthoDB" id="5427872at2759"/>
<dbReference type="InterPro" id="IPR016197">
    <property type="entry name" value="Chromo-like_dom_sf"/>
</dbReference>